<proteinExistence type="predicted"/>
<dbReference type="RefSeq" id="XP_003742591.1">
    <property type="nucleotide sequence ID" value="XM_003742543.1"/>
</dbReference>
<reference evidence="2" key="1">
    <citation type="submission" date="2025-08" db="UniProtKB">
        <authorList>
            <consortium name="RefSeq"/>
        </authorList>
    </citation>
    <scope>IDENTIFICATION</scope>
</reference>
<gene>
    <name evidence="2" type="primary">LOC100899039</name>
</gene>
<evidence type="ECO:0000313" key="1">
    <source>
        <dbReference type="Proteomes" id="UP000694867"/>
    </source>
</evidence>
<name>A0AAJ6QSQ4_9ACAR</name>
<dbReference type="KEGG" id="goe:100899039"/>
<accession>A0AAJ6QSQ4</accession>
<keyword evidence="1" id="KW-1185">Reference proteome</keyword>
<dbReference type="GeneID" id="100899039"/>
<evidence type="ECO:0000313" key="2">
    <source>
        <dbReference type="RefSeq" id="XP_003742591.1"/>
    </source>
</evidence>
<organism evidence="1 2">
    <name type="scientific">Galendromus occidentalis</name>
    <name type="common">western predatory mite</name>
    <dbReference type="NCBI Taxonomy" id="34638"/>
    <lineage>
        <taxon>Eukaryota</taxon>
        <taxon>Metazoa</taxon>
        <taxon>Ecdysozoa</taxon>
        <taxon>Arthropoda</taxon>
        <taxon>Chelicerata</taxon>
        <taxon>Arachnida</taxon>
        <taxon>Acari</taxon>
        <taxon>Parasitiformes</taxon>
        <taxon>Mesostigmata</taxon>
        <taxon>Gamasina</taxon>
        <taxon>Phytoseioidea</taxon>
        <taxon>Phytoseiidae</taxon>
        <taxon>Typhlodrominae</taxon>
        <taxon>Galendromus</taxon>
    </lineage>
</organism>
<dbReference type="AlphaFoldDB" id="A0AAJ6QSQ4"/>
<protein>
    <submittedName>
        <fullName evidence="2">Uncharacterized protein LOC100899039</fullName>
    </submittedName>
</protein>
<sequence length="183" mass="21607">MVRNNVEVRPFVPRVYQRNVDIEGSLVRPCIADIDRRQGVVHAVSSLVEEKETARSDVREYERLCKQISQHRLRSQMEARAQEHDRIIRSALNASDMQRIHVLDGPFCRLLMPNESIRGHSKHAVHLKMMESRRLQDVHDAWEATKDDERRARVRKLFRPSEVTAIPEMPYHRAYRNPSKFDF</sequence>
<dbReference type="Proteomes" id="UP000694867">
    <property type="component" value="Unplaced"/>
</dbReference>